<feature type="compositionally biased region" description="Polar residues" evidence="1">
    <location>
        <begin position="577"/>
        <end position="589"/>
    </location>
</feature>
<dbReference type="PROSITE" id="PS01159">
    <property type="entry name" value="WW_DOMAIN_1"/>
    <property type="match status" value="1"/>
</dbReference>
<dbReference type="InterPro" id="IPR036020">
    <property type="entry name" value="WW_dom_sf"/>
</dbReference>
<feature type="region of interest" description="Disordered" evidence="1">
    <location>
        <begin position="522"/>
        <end position="600"/>
    </location>
</feature>
<protein>
    <recommendedName>
        <fullName evidence="2">WW domain-containing protein</fullName>
    </recommendedName>
</protein>
<proteinExistence type="predicted"/>
<feature type="compositionally biased region" description="Polar residues" evidence="1">
    <location>
        <begin position="160"/>
        <end position="169"/>
    </location>
</feature>
<name>A0ABR3GX79_9PEZI</name>
<dbReference type="CDD" id="cd00201">
    <property type="entry name" value="WW"/>
    <property type="match status" value="1"/>
</dbReference>
<feature type="region of interest" description="Disordered" evidence="1">
    <location>
        <begin position="419"/>
        <end position="448"/>
    </location>
</feature>
<feature type="compositionally biased region" description="Basic and acidic residues" evidence="1">
    <location>
        <begin position="40"/>
        <end position="56"/>
    </location>
</feature>
<feature type="region of interest" description="Disordered" evidence="1">
    <location>
        <begin position="325"/>
        <end position="346"/>
    </location>
</feature>
<feature type="compositionally biased region" description="Basic and acidic residues" evidence="1">
    <location>
        <begin position="192"/>
        <end position="201"/>
    </location>
</feature>
<evidence type="ECO:0000256" key="1">
    <source>
        <dbReference type="SAM" id="MobiDB-lite"/>
    </source>
</evidence>
<evidence type="ECO:0000313" key="3">
    <source>
        <dbReference type="EMBL" id="KAL0640418.1"/>
    </source>
</evidence>
<organism evidence="3 4">
    <name type="scientific">Discina gigas</name>
    <dbReference type="NCBI Taxonomy" id="1032678"/>
    <lineage>
        <taxon>Eukaryota</taxon>
        <taxon>Fungi</taxon>
        <taxon>Dikarya</taxon>
        <taxon>Ascomycota</taxon>
        <taxon>Pezizomycotina</taxon>
        <taxon>Pezizomycetes</taxon>
        <taxon>Pezizales</taxon>
        <taxon>Discinaceae</taxon>
        <taxon>Discina</taxon>
    </lineage>
</organism>
<dbReference type="PROSITE" id="PS50020">
    <property type="entry name" value="WW_DOMAIN_2"/>
    <property type="match status" value="1"/>
</dbReference>
<reference evidence="3 4" key="1">
    <citation type="submission" date="2024-02" db="EMBL/GenBank/DDBJ databases">
        <title>Discinaceae phylogenomics.</title>
        <authorList>
            <person name="Dirks A.C."/>
            <person name="James T.Y."/>
        </authorList>
    </citation>
    <scope>NUCLEOTIDE SEQUENCE [LARGE SCALE GENOMIC DNA]</scope>
    <source>
        <strain evidence="3 4">ACD0624</strain>
    </source>
</reference>
<feature type="compositionally biased region" description="Polar residues" evidence="1">
    <location>
        <begin position="522"/>
        <end position="532"/>
    </location>
</feature>
<keyword evidence="4" id="KW-1185">Reference proteome</keyword>
<feature type="domain" description="WW" evidence="2">
    <location>
        <begin position="2"/>
        <end position="35"/>
    </location>
</feature>
<feature type="region of interest" description="Disordered" evidence="1">
    <location>
        <begin position="155"/>
        <end position="226"/>
    </location>
</feature>
<comment type="caution">
    <text evidence="3">The sequence shown here is derived from an EMBL/GenBank/DDBJ whole genome shotgun (WGS) entry which is preliminary data.</text>
</comment>
<accession>A0ABR3GX79</accession>
<evidence type="ECO:0000313" key="4">
    <source>
        <dbReference type="Proteomes" id="UP001447188"/>
    </source>
</evidence>
<dbReference type="Gene3D" id="2.20.70.10">
    <property type="match status" value="1"/>
</dbReference>
<feature type="compositionally biased region" description="Basic and acidic residues" evidence="1">
    <location>
        <begin position="208"/>
        <end position="226"/>
    </location>
</feature>
<dbReference type="SUPFAM" id="SSF51045">
    <property type="entry name" value="WW domain"/>
    <property type="match status" value="1"/>
</dbReference>
<dbReference type="Proteomes" id="UP001447188">
    <property type="component" value="Unassembled WGS sequence"/>
</dbReference>
<sequence length="600" mass="68567">MKHLPVGWELRYTNTWRVYYVNHHDRYTTWQNPLEEEPSVPERTRFDHSAEGRPNEDGQLESTLVRLQQMDEMIALLLEERAHIEAYIQRFRLGYTHPSEWRYMDIEHWFPEDEALEPVIEHIHAHTADRNLLWNAFKARNSTIINTEALENARDELEESMSSGSSAEPTSEWDETNRGKKRSSEELEDKDCDNNEIRTGGEHSGQIDYREDYGPEVPVTRDGKIDPDWHRDKMTKFDKTKSSNFLEEYDEDALSWMDQASISVADRPPDYDMVVEDDELQEAIKLSLQQYDIDLERQVYKSSKNESRYSTGESRSQCDYVLRNYDRPPSRKASRQWLSERDDPNDYYTKINEEREHSISSQMSKILIDGDPMDRDIEINPVNTGQELQSLAGVGYDMGFGDEPETRTLVDVTELNNTNLDIQGDNQDNSTPRQVSQPSEMEDIGNDNELYAPPPWYWLVRFGPVCQSPPKPVLVLRGGHQTMNVQSVTATSGQVPSEQRVHTKSNIAPSDIQDMQSIVPTVSGAGQPSTLTGVPEVHPTELATDGGPADELGVTTSVSKSNKNKTRRRSSRIGDTGESSSTSITSVEGTYNLRKRDPKL</sequence>
<dbReference type="InterPro" id="IPR001202">
    <property type="entry name" value="WW_dom"/>
</dbReference>
<feature type="compositionally biased region" description="Basic residues" evidence="1">
    <location>
        <begin position="562"/>
        <end position="571"/>
    </location>
</feature>
<evidence type="ECO:0000259" key="2">
    <source>
        <dbReference type="PROSITE" id="PS50020"/>
    </source>
</evidence>
<feature type="region of interest" description="Disordered" evidence="1">
    <location>
        <begin position="33"/>
        <end position="60"/>
    </location>
</feature>
<dbReference type="EMBL" id="JBBBZM010000003">
    <property type="protein sequence ID" value="KAL0640418.1"/>
    <property type="molecule type" value="Genomic_DNA"/>
</dbReference>
<feature type="compositionally biased region" description="Polar residues" evidence="1">
    <location>
        <begin position="419"/>
        <end position="439"/>
    </location>
</feature>
<feature type="compositionally biased region" description="Basic and acidic residues" evidence="1">
    <location>
        <begin position="175"/>
        <end position="185"/>
    </location>
</feature>
<gene>
    <name evidence="3" type="ORF">Q9L58_000385</name>
</gene>